<dbReference type="GO" id="GO:0009451">
    <property type="term" value="P:RNA modification"/>
    <property type="evidence" value="ECO:0007669"/>
    <property type="project" value="UniProtKB-ARBA"/>
</dbReference>
<proteinExistence type="inferred from homology"/>
<reference evidence="6" key="1">
    <citation type="submission" date="2024-07" db="EMBL/GenBank/DDBJ databases">
        <title>Two chromosome-level genome assemblies of Korean endemic species Abeliophyllum distichum and Forsythia ovata (Oleaceae).</title>
        <authorList>
            <person name="Jang H."/>
        </authorList>
    </citation>
    <scope>NUCLEOTIDE SEQUENCE [LARGE SCALE GENOMIC DNA]</scope>
</reference>
<sequence>MRSPPPLMFRGIFSTFYTIPFNRSTLFPSKKPVLYSIRFQSSRCAAVLKTCEQAGGDYINIKSNIRLKRLPPRNLYAIKSEVLVDREWKNTSTRGGLEKVNGKRGLKWYSEMLRNCATELCLSEGKAIHGQIIRNGTEPDSHLWVSLINFYAKCGALDFSRHVLDQMPIKDVVSWTALLSGFVAQGHGTESFGLFCEMRRENVRPNEFTLATVLKGCSICLDLESGKQLHAEVIKIGALSDVYVGSTLVDLYAKCGEVEYAENVFFMIPEQNAVLWNSLLNGYAQVGDGEAVLRLFCGMTESETRLSNYTLSIVLKGLAISGDFRAGQAVHSMAIKTGGEHDDFVCCGLVNMYSKCGLANDALGVFKRMANPDIVAWSTVISILDQQGQRKEAAELFRLMRHSGVRPNQFTLASLISAATDLGDLSYCQSIHACAYKFGYEPEDLVGNALIAMYMKFQSIYEGYRVFNAMTHWDVVSWNALLSGFHDDETSNHGPKLFKHMLTEGFRPNMYTFISILRSCSSLSNVKFGKQVHARVIKENFEYDGYVGTALIDMYAKCGALEDVEVIFSRLNEKDIFAWTVLISSYSQADQGEKAARCFNQMRREGVEPNEFTLASCLRACSGIATLENGRQLHSLVIKGGQSFDLFVASALIDMYGKCGCIDDAETLFYDMESGDTVFWNTIICEYSHHGQGEKALQAFRTMIEGGLLPDKVTFIGILSACSHMGLIEEGRKYFNSMSELYGITPSIEHYACMVDLLGRAGKFDEVKSFIEDMKLTPNALIWENVLGACRVHGNVELGERAAEKLFEIEPQTDSNYVLLSNLYATKGRWDAVSKVRASMSNKGIKKEPGCSWIEDDAHFHVFLSQDVSHPRLWDIHQKLEELRHKLTEAGYVPNTKYALQNVPDREKSDNLLHHSERLALGFALISKIQSEKVRIFKNLRICGDCHEFMKLVSGITNREIVVRDNSHFHHFRSGTCSCKDYCTGNSGEQSAVFKIMTIFMLITFTSKRTSTHNEGHLLWFHEGDSLCFVQCRSLLTDLSHTLASSPADTPLHSLLTQAIERKYSGPTPPIENWAFLLLHSVSPPLAASSIDAV</sequence>
<dbReference type="PANTHER" id="PTHR24015">
    <property type="entry name" value="OS07G0578800 PROTEIN-RELATED"/>
    <property type="match status" value="1"/>
</dbReference>
<comment type="caution">
    <text evidence="5">The sequence shown here is derived from an EMBL/GenBank/DDBJ whole genome shotgun (WGS) entry which is preliminary data.</text>
</comment>
<dbReference type="AlphaFoldDB" id="A0ABD1PMF6"/>
<keyword evidence="2" id="KW-0677">Repeat</keyword>
<dbReference type="Pfam" id="PF14432">
    <property type="entry name" value="DYW_deaminase"/>
    <property type="match status" value="1"/>
</dbReference>
<organism evidence="5 6">
    <name type="scientific">Abeliophyllum distichum</name>
    <dbReference type="NCBI Taxonomy" id="126358"/>
    <lineage>
        <taxon>Eukaryota</taxon>
        <taxon>Viridiplantae</taxon>
        <taxon>Streptophyta</taxon>
        <taxon>Embryophyta</taxon>
        <taxon>Tracheophyta</taxon>
        <taxon>Spermatophyta</taxon>
        <taxon>Magnoliopsida</taxon>
        <taxon>eudicotyledons</taxon>
        <taxon>Gunneridae</taxon>
        <taxon>Pentapetalae</taxon>
        <taxon>asterids</taxon>
        <taxon>lamiids</taxon>
        <taxon>Lamiales</taxon>
        <taxon>Oleaceae</taxon>
        <taxon>Forsythieae</taxon>
        <taxon>Abeliophyllum</taxon>
    </lineage>
</organism>
<dbReference type="PROSITE" id="PS51375">
    <property type="entry name" value="PPR"/>
    <property type="match status" value="6"/>
</dbReference>
<accession>A0ABD1PMF6</accession>
<dbReference type="InterPro" id="IPR046960">
    <property type="entry name" value="PPR_At4g14850-like_plant"/>
</dbReference>
<dbReference type="Pfam" id="PF13041">
    <property type="entry name" value="PPR_2"/>
    <property type="match status" value="6"/>
</dbReference>
<dbReference type="Pfam" id="PF20431">
    <property type="entry name" value="E_motif"/>
    <property type="match status" value="1"/>
</dbReference>
<gene>
    <name evidence="5" type="ORF">Adt_40946</name>
</gene>
<keyword evidence="6" id="KW-1185">Reference proteome</keyword>
<evidence type="ECO:0000313" key="5">
    <source>
        <dbReference type="EMBL" id="KAL2465095.1"/>
    </source>
</evidence>
<feature type="repeat" description="PPR" evidence="3">
    <location>
        <begin position="474"/>
        <end position="508"/>
    </location>
</feature>
<dbReference type="EMBL" id="JBFOLK010000013">
    <property type="protein sequence ID" value="KAL2465095.1"/>
    <property type="molecule type" value="Genomic_DNA"/>
</dbReference>
<protein>
    <submittedName>
        <fullName evidence="5">Pentatricopeptide repeat-containing protein</fullName>
    </submittedName>
</protein>
<dbReference type="Gene3D" id="1.25.40.10">
    <property type="entry name" value="Tetratricopeptide repeat domain"/>
    <property type="match status" value="5"/>
</dbReference>
<comment type="similarity">
    <text evidence="1">Belongs to the PPR family. PCMP-H subfamily.</text>
</comment>
<dbReference type="NCBIfam" id="TIGR00756">
    <property type="entry name" value="PPR"/>
    <property type="match status" value="6"/>
</dbReference>
<feature type="repeat" description="PPR" evidence="3">
    <location>
        <begin position="575"/>
        <end position="609"/>
    </location>
</feature>
<evidence type="ECO:0000259" key="4">
    <source>
        <dbReference type="Pfam" id="PF14432"/>
    </source>
</evidence>
<dbReference type="FunFam" id="1.25.40.10:FF:000366">
    <property type="entry name" value="Pentatricopeptide (PPR) repeat-containing protein"/>
    <property type="match status" value="1"/>
</dbReference>
<dbReference type="InterPro" id="IPR011990">
    <property type="entry name" value="TPR-like_helical_dom_sf"/>
</dbReference>
<dbReference type="FunFam" id="1.25.40.10:FF:000381">
    <property type="entry name" value="Pentatricopeptide repeat-containing protein"/>
    <property type="match status" value="1"/>
</dbReference>
<feature type="repeat" description="PPR" evidence="3">
    <location>
        <begin position="676"/>
        <end position="710"/>
    </location>
</feature>
<evidence type="ECO:0000256" key="3">
    <source>
        <dbReference type="PROSITE-ProRule" id="PRU00708"/>
    </source>
</evidence>
<feature type="repeat" description="PPR" evidence="3">
    <location>
        <begin position="171"/>
        <end position="205"/>
    </location>
</feature>
<feature type="domain" description="DYW" evidence="4">
    <location>
        <begin position="891"/>
        <end position="982"/>
    </location>
</feature>
<dbReference type="FunFam" id="1.25.40.10:FF:000351">
    <property type="entry name" value="Pentatricopeptide repeat-containing protein"/>
    <property type="match status" value="1"/>
</dbReference>
<dbReference type="FunFam" id="1.25.40.10:FF:000073">
    <property type="entry name" value="Pentatricopeptide repeat-containing protein chloroplastic"/>
    <property type="match status" value="1"/>
</dbReference>
<dbReference type="InterPro" id="IPR046848">
    <property type="entry name" value="E_motif"/>
</dbReference>
<dbReference type="PANTHER" id="PTHR24015:SF1767">
    <property type="entry name" value="OS01G0600400 PROTEIN"/>
    <property type="match status" value="1"/>
</dbReference>
<dbReference type="Pfam" id="PF01535">
    <property type="entry name" value="PPR"/>
    <property type="match status" value="4"/>
</dbReference>
<evidence type="ECO:0000256" key="1">
    <source>
        <dbReference type="ARBA" id="ARBA00006643"/>
    </source>
</evidence>
<dbReference type="Proteomes" id="UP001604336">
    <property type="component" value="Unassembled WGS sequence"/>
</dbReference>
<feature type="repeat" description="PPR" evidence="3">
    <location>
        <begin position="373"/>
        <end position="407"/>
    </location>
</feature>
<dbReference type="FunFam" id="1.25.40.10:FF:000201">
    <property type="entry name" value="Pentatricopeptide repeat-containing protein mitochondrial"/>
    <property type="match status" value="1"/>
</dbReference>
<dbReference type="FunFam" id="1.25.40.10:FF:000196">
    <property type="entry name" value="Pentatricopeptide repeat-containing protein At4g14850"/>
    <property type="match status" value="1"/>
</dbReference>
<dbReference type="FunFam" id="1.25.40.10:FF:000031">
    <property type="entry name" value="Pentatricopeptide repeat-containing protein mitochondrial"/>
    <property type="match status" value="1"/>
</dbReference>
<dbReference type="InterPro" id="IPR002885">
    <property type="entry name" value="PPR_rpt"/>
</dbReference>
<dbReference type="InterPro" id="IPR032867">
    <property type="entry name" value="DYW_dom"/>
</dbReference>
<evidence type="ECO:0000313" key="6">
    <source>
        <dbReference type="Proteomes" id="UP001604336"/>
    </source>
</evidence>
<evidence type="ECO:0000256" key="2">
    <source>
        <dbReference type="ARBA" id="ARBA00022737"/>
    </source>
</evidence>
<name>A0ABD1PMF6_9LAMI</name>
<feature type="repeat" description="PPR" evidence="3">
    <location>
        <begin position="272"/>
        <end position="306"/>
    </location>
</feature>